<evidence type="ECO:0000313" key="2">
    <source>
        <dbReference type="EMBL" id="MEN2743050.1"/>
    </source>
</evidence>
<protein>
    <submittedName>
        <fullName evidence="2">DUF2795 domain-containing protein</fullName>
    </submittedName>
</protein>
<keyword evidence="3" id="KW-1185">Reference proteome</keyword>
<proteinExistence type="predicted"/>
<dbReference type="Pfam" id="PF11387">
    <property type="entry name" value="DUF2795"/>
    <property type="match status" value="1"/>
</dbReference>
<reference evidence="2 3" key="1">
    <citation type="submission" date="2024-05" db="EMBL/GenBank/DDBJ databases">
        <title>Sinomonas sp. nov., isolated from a waste landfill.</title>
        <authorList>
            <person name="Zhao Y."/>
        </authorList>
    </citation>
    <scope>NUCLEOTIDE SEQUENCE [LARGE SCALE GENOMIC DNA]</scope>
    <source>
        <strain evidence="2 3">CCTCC AB2014300</strain>
    </source>
</reference>
<gene>
    <name evidence="2" type="ORF">ABCQ75_00665</name>
</gene>
<evidence type="ECO:0000256" key="1">
    <source>
        <dbReference type="SAM" id="MobiDB-lite"/>
    </source>
</evidence>
<feature type="region of interest" description="Disordered" evidence="1">
    <location>
        <begin position="47"/>
        <end position="87"/>
    </location>
</feature>
<dbReference type="Proteomes" id="UP001422074">
    <property type="component" value="Unassembled WGS sequence"/>
</dbReference>
<comment type="caution">
    <text evidence="2">The sequence shown here is derived from an EMBL/GenBank/DDBJ whole genome shotgun (WGS) entry which is preliminary data.</text>
</comment>
<sequence>MAERPNPIQIQQFLEGVDYPADRAALVAAAEEQGADADALAALRAIPEGTYSKPTDVSSAVADADRQGGDQPADDEDERSGERFDAG</sequence>
<dbReference type="EMBL" id="JBDFRB010000001">
    <property type="protein sequence ID" value="MEN2743050.1"/>
    <property type="molecule type" value="Genomic_DNA"/>
</dbReference>
<name>A0ABU9WV46_9MICC</name>
<dbReference type="InterPro" id="IPR021527">
    <property type="entry name" value="DUF2795"/>
</dbReference>
<dbReference type="RefSeq" id="WP_345882467.1">
    <property type="nucleotide sequence ID" value="NZ_JBDFRB010000001.1"/>
</dbReference>
<organism evidence="2 3">
    <name type="scientific">Sinomonas halotolerans</name>
    <dbReference type="NCBI Taxonomy" id="1644133"/>
    <lineage>
        <taxon>Bacteria</taxon>
        <taxon>Bacillati</taxon>
        <taxon>Actinomycetota</taxon>
        <taxon>Actinomycetes</taxon>
        <taxon>Micrococcales</taxon>
        <taxon>Micrococcaceae</taxon>
        <taxon>Sinomonas</taxon>
    </lineage>
</organism>
<accession>A0ABU9WV46</accession>
<evidence type="ECO:0000313" key="3">
    <source>
        <dbReference type="Proteomes" id="UP001422074"/>
    </source>
</evidence>